<dbReference type="Gene3D" id="2.60.40.10">
    <property type="entry name" value="Immunoglobulins"/>
    <property type="match status" value="1"/>
</dbReference>
<keyword evidence="1" id="KW-0732">Signal</keyword>
<keyword evidence="4" id="KW-1185">Reference proteome</keyword>
<dbReference type="AlphaFoldDB" id="A0A1H7J602"/>
<protein>
    <submittedName>
        <fullName evidence="3">Ig-like domain (Group 3)</fullName>
    </submittedName>
</protein>
<dbReference type="EMBL" id="FOAW01000003">
    <property type="protein sequence ID" value="SEK70203.1"/>
    <property type="molecule type" value="Genomic_DNA"/>
</dbReference>
<evidence type="ECO:0000313" key="4">
    <source>
        <dbReference type="Proteomes" id="UP000198677"/>
    </source>
</evidence>
<gene>
    <name evidence="3" type="ORF">SAMN05444583_10395</name>
</gene>
<dbReference type="RefSeq" id="WP_143069395.1">
    <property type="nucleotide sequence ID" value="NZ_FOAW01000003.1"/>
</dbReference>
<evidence type="ECO:0000256" key="1">
    <source>
        <dbReference type="SAM" id="SignalP"/>
    </source>
</evidence>
<reference evidence="4" key="1">
    <citation type="submission" date="2016-10" db="EMBL/GenBank/DDBJ databases">
        <authorList>
            <person name="Varghese N."/>
            <person name="Submissions S."/>
        </authorList>
    </citation>
    <scope>NUCLEOTIDE SEQUENCE [LARGE SCALE GENOMIC DNA]</scope>
    <source>
        <strain evidence="4">DSM 44675</strain>
    </source>
</reference>
<accession>A0A1H7J602</accession>
<dbReference type="Proteomes" id="UP000198677">
    <property type="component" value="Unassembled WGS sequence"/>
</dbReference>
<dbReference type="InterPro" id="IPR013783">
    <property type="entry name" value="Ig-like_fold"/>
</dbReference>
<feature type="signal peptide" evidence="1">
    <location>
        <begin position="1"/>
        <end position="33"/>
    </location>
</feature>
<evidence type="ECO:0000259" key="2">
    <source>
        <dbReference type="Pfam" id="PF16640"/>
    </source>
</evidence>
<dbReference type="OrthoDB" id="4527838at2"/>
<feature type="chain" id="PRO_5011794597" evidence="1">
    <location>
        <begin position="34"/>
        <end position="168"/>
    </location>
</feature>
<organism evidence="3 4">
    <name type="scientific">Rhodococcus maanshanensis</name>
    <dbReference type="NCBI Taxonomy" id="183556"/>
    <lineage>
        <taxon>Bacteria</taxon>
        <taxon>Bacillati</taxon>
        <taxon>Actinomycetota</taxon>
        <taxon>Actinomycetes</taxon>
        <taxon>Mycobacteriales</taxon>
        <taxon>Nocardiaceae</taxon>
        <taxon>Rhodococcus</taxon>
    </lineage>
</organism>
<evidence type="ECO:0000313" key="3">
    <source>
        <dbReference type="EMBL" id="SEK70203.1"/>
    </source>
</evidence>
<dbReference type="Pfam" id="PF16640">
    <property type="entry name" value="Big_3_5"/>
    <property type="match status" value="1"/>
</dbReference>
<dbReference type="InterPro" id="IPR032109">
    <property type="entry name" value="Big_3_5"/>
</dbReference>
<dbReference type="GO" id="GO:0005975">
    <property type="term" value="P:carbohydrate metabolic process"/>
    <property type="evidence" value="ECO:0007669"/>
    <property type="project" value="UniProtKB-ARBA"/>
</dbReference>
<name>A0A1H7J602_9NOCA</name>
<feature type="domain" description="Bacterial Ig-like" evidence="2">
    <location>
        <begin position="63"/>
        <end position="136"/>
    </location>
</feature>
<sequence>MAHRATTRTVAATALALGALTLLGTGVAGTAYAAPSAPPAVQTAANVASTITLDPITAAPDTNEYALKAKVTPAAAGGTVEFKVDNKVYYSTEVETDGTATVMWYPETNGKHTITAIFSGRDGVAGSTTTQQVTVTTSTDPGATGSTGNDSVDSVLDKLRSLLAGLGS</sequence>
<dbReference type="InterPro" id="IPR017868">
    <property type="entry name" value="Filamin/ABP280_repeat-like"/>
</dbReference>
<dbReference type="PROSITE" id="PS50194">
    <property type="entry name" value="FILAMIN_REPEAT"/>
    <property type="match status" value="1"/>
</dbReference>
<proteinExistence type="predicted"/>